<comment type="caution">
    <text evidence="2">The sequence shown here is derived from an EMBL/GenBank/DDBJ whole genome shotgun (WGS) entry which is preliminary data.</text>
</comment>
<feature type="transmembrane region" description="Helical" evidence="1">
    <location>
        <begin position="112"/>
        <end position="134"/>
    </location>
</feature>
<dbReference type="Proteomes" id="UP000180098">
    <property type="component" value="Unassembled WGS sequence"/>
</dbReference>
<feature type="transmembrane region" description="Helical" evidence="1">
    <location>
        <begin position="55"/>
        <end position="76"/>
    </location>
</feature>
<organism evidence="2 3">
    <name type="scientific">Anaerobacillus arseniciselenatis</name>
    <dbReference type="NCBI Taxonomy" id="85682"/>
    <lineage>
        <taxon>Bacteria</taxon>
        <taxon>Bacillati</taxon>
        <taxon>Bacillota</taxon>
        <taxon>Bacilli</taxon>
        <taxon>Bacillales</taxon>
        <taxon>Bacillaceae</taxon>
        <taxon>Anaerobacillus</taxon>
    </lineage>
</organism>
<feature type="transmembrane region" description="Helical" evidence="1">
    <location>
        <begin position="263"/>
        <end position="286"/>
    </location>
</feature>
<keyword evidence="1" id="KW-0472">Membrane</keyword>
<feature type="transmembrane region" description="Helical" evidence="1">
    <location>
        <begin position="234"/>
        <end position="257"/>
    </location>
</feature>
<accession>A0A1S2LWN6</accession>
<dbReference type="EMBL" id="MLQQ01000001">
    <property type="protein sequence ID" value="OIJ15765.1"/>
    <property type="molecule type" value="Genomic_DNA"/>
</dbReference>
<feature type="transmembrane region" description="Helical" evidence="1">
    <location>
        <begin position="202"/>
        <end position="227"/>
    </location>
</feature>
<keyword evidence="1" id="KW-0812">Transmembrane</keyword>
<evidence type="ECO:0000313" key="2">
    <source>
        <dbReference type="EMBL" id="OIJ15765.1"/>
    </source>
</evidence>
<gene>
    <name evidence="2" type="ORF">BKP35_01885</name>
</gene>
<sequence length="301" mass="35319">MNLVSLTKYSTLSFLKGILVASITLLGAFVGYISVLLLGLYTPNTPTFLEDFMSTFYFLLITAVIAALIGELFLMLKQRFIERFLSIFIYHFFFYFIIRIGDAFFLNTKAGFSYEVISHIFPSFLFALVVALLWRPVGELTSVFNEASTYFKFRSNKNWFFRFFIAWICFVPIYYFTSWLLSPFIEPYYSEIGGEVLVVFNFYTTVIIKFVIGALLVAILMPIFILWKRSKTSLLFWVGFPIFMLAAVYSSLIQFWFPTGIRFPYLIQYTVICYLIAIIFVQLFYVPDENEIIDDHLKWMY</sequence>
<dbReference type="RefSeq" id="WP_071311690.1">
    <property type="nucleotide sequence ID" value="NZ_MLQQ01000001.1"/>
</dbReference>
<reference evidence="2 3" key="1">
    <citation type="submission" date="2016-10" db="EMBL/GenBank/DDBJ databases">
        <title>Draft genome sequences of four alkaliphilic bacteria belonging to the Anaerobacillus genus.</title>
        <authorList>
            <person name="Bassil N.M."/>
            <person name="Lloyd J.R."/>
        </authorList>
    </citation>
    <scope>NUCLEOTIDE SEQUENCE [LARGE SCALE GENOMIC DNA]</scope>
    <source>
        <strain evidence="2 3">DSM 15340</strain>
    </source>
</reference>
<evidence type="ECO:0000313" key="3">
    <source>
        <dbReference type="Proteomes" id="UP000180098"/>
    </source>
</evidence>
<feature type="transmembrane region" description="Helical" evidence="1">
    <location>
        <begin position="159"/>
        <end position="182"/>
    </location>
</feature>
<dbReference type="AlphaFoldDB" id="A0A1S2LWN6"/>
<proteinExistence type="predicted"/>
<name>A0A1S2LWN6_9BACI</name>
<feature type="transmembrane region" description="Helical" evidence="1">
    <location>
        <begin position="88"/>
        <end position="106"/>
    </location>
</feature>
<dbReference type="OrthoDB" id="2966394at2"/>
<feature type="transmembrane region" description="Helical" evidence="1">
    <location>
        <begin position="12"/>
        <end position="35"/>
    </location>
</feature>
<keyword evidence="3" id="KW-1185">Reference proteome</keyword>
<protein>
    <submittedName>
        <fullName evidence="2">Uncharacterized protein</fullName>
    </submittedName>
</protein>
<keyword evidence="1" id="KW-1133">Transmembrane helix</keyword>
<evidence type="ECO:0000256" key="1">
    <source>
        <dbReference type="SAM" id="Phobius"/>
    </source>
</evidence>